<keyword evidence="2" id="KW-1185">Reference proteome</keyword>
<gene>
    <name evidence="1" type="ORF">SAMN06265364_14912</name>
</gene>
<evidence type="ECO:0000313" key="2">
    <source>
        <dbReference type="Proteomes" id="UP000198427"/>
    </source>
</evidence>
<accession>A0A2K9H8I4</accession>
<dbReference type="GeneID" id="94028990"/>
<organism evidence="1 2">
    <name type="scientific">Prevotella jejuni</name>
    <dbReference type="NCBI Taxonomy" id="1177574"/>
    <lineage>
        <taxon>Bacteria</taxon>
        <taxon>Pseudomonadati</taxon>
        <taxon>Bacteroidota</taxon>
        <taxon>Bacteroidia</taxon>
        <taxon>Bacteroidales</taxon>
        <taxon>Prevotellaceae</taxon>
        <taxon>Prevotella</taxon>
    </lineage>
</organism>
<dbReference type="KEGG" id="pje:CRM71_06120"/>
<dbReference type="AlphaFoldDB" id="A0A2K9H8I4"/>
<dbReference type="OrthoDB" id="1340280at2"/>
<reference evidence="1 2" key="1">
    <citation type="submission" date="2017-06" db="EMBL/GenBank/DDBJ databases">
        <authorList>
            <person name="Varghese N."/>
            <person name="Submissions S."/>
        </authorList>
    </citation>
    <scope>NUCLEOTIDE SEQUENCE [LARGE SCALE GENOMIC DNA]</scope>
    <source>
        <strain evidence="1 2">DSM 26989</strain>
    </source>
</reference>
<dbReference type="EMBL" id="FZNZ01000049">
    <property type="protein sequence ID" value="SNS14314.1"/>
    <property type="molecule type" value="Genomic_DNA"/>
</dbReference>
<dbReference type="Proteomes" id="UP000198427">
    <property type="component" value="Unassembled WGS sequence"/>
</dbReference>
<dbReference type="RefSeq" id="WP_089367225.1">
    <property type="nucleotide sequence ID" value="NZ_CP023863.1"/>
</dbReference>
<proteinExistence type="predicted"/>
<evidence type="ECO:0000313" key="1">
    <source>
        <dbReference type="EMBL" id="SNS14314.1"/>
    </source>
</evidence>
<dbReference type="Gene3D" id="1.10.30.50">
    <property type="match status" value="1"/>
</dbReference>
<protein>
    <submittedName>
        <fullName evidence="1">Uncharacterized protein</fullName>
    </submittedName>
</protein>
<name>A0A2K9H8I4_9BACT</name>
<sequence>MTEIEDFIIQEPYKPTKEERLAIRELEEKVSGLVPEDWDSKKTYIKSFKENLRKDMYKKQNELCAFCRIHTSPACVPMHREHIVYKKEHPEWMFLPQNLCIACPICNQYKGTAEVLTTPRTKTYPKSGKGFRIIHPLYDKYSDHIELLNDILYKGKTKKGSFTIETCHLYRVGLAEERVKNKIYENNKGNIIAELINLLSLPDLNVDEKERFIQLVENIVQNYNKKKDNLV</sequence>
<comment type="caution">
    <text evidence="1">The sequence shown here is derived from an EMBL/GenBank/DDBJ whole genome shotgun (WGS) entry which is preliminary data.</text>
</comment>